<dbReference type="Proteomes" id="UP000186098">
    <property type="component" value="Unassembled WGS sequence"/>
</dbReference>
<dbReference type="EMBL" id="FTOM01000002">
    <property type="protein sequence ID" value="SIS68499.1"/>
    <property type="molecule type" value="Genomic_DNA"/>
</dbReference>
<evidence type="ECO:0000313" key="2">
    <source>
        <dbReference type="EMBL" id="SIS68499.1"/>
    </source>
</evidence>
<dbReference type="InterPro" id="IPR035965">
    <property type="entry name" value="PAS-like_dom_sf"/>
</dbReference>
<sequence length="492" mass="53915">MSAVNTDTPKPLHEGSVPLISSDLLAEILVTASDFALILSAEDRILSVLVNPHHRTFGRLKHWERQHVHDVLTSESRPKLDRRLEALRETGVSQSVELSHAEQAIWDFPVRYSLHRLSPDNTALMLGRDLRPIAEMQQKLVQAQMALERDYESQREFDTRYRVLMETTSDPIVLISLTTGRIVDLNATAAQVMGAGRGEIAGAPLAQEFDARRRGAVAEALDTEAAAETPAPVEMTLRRSGARVRLHLVPFRAAGERLVMCRLENGAHPGAVLAGVPVLAGVIDDLGESLGRLFHDGADAIAFCDADGVIRCVNESFLNMTDAASAAAVRGRSMADFLMRGSVDLRVLLENARRTGQMRLYPTRLLTAYDGQVSVDIAASWLDARANPTLALVIRDTSRTESLRRSPATTNHLANGAASVMDLVGTATLRDIVSETTEVVEKMCIETAVELTRNNRVAAAEMLGLSRQSLYVKLRKYGLVNKDEDKDKDDDG</sequence>
<protein>
    <submittedName>
        <fullName evidence="2">Transcriptional regulator PpsR</fullName>
    </submittedName>
</protein>
<dbReference type="STRING" id="407234.SAMN05421795_102522"/>
<keyword evidence="3" id="KW-1185">Reference proteome</keyword>
<dbReference type="Pfam" id="PF13426">
    <property type="entry name" value="PAS_9"/>
    <property type="match status" value="1"/>
</dbReference>
<proteinExistence type="predicted"/>
<dbReference type="Pfam" id="PF02954">
    <property type="entry name" value="HTH_8"/>
    <property type="match status" value="1"/>
</dbReference>
<organism evidence="2 3">
    <name type="scientific">Phaeovulum vinaykumarii</name>
    <dbReference type="NCBI Taxonomy" id="407234"/>
    <lineage>
        <taxon>Bacteria</taxon>
        <taxon>Pseudomonadati</taxon>
        <taxon>Pseudomonadota</taxon>
        <taxon>Alphaproteobacteria</taxon>
        <taxon>Rhodobacterales</taxon>
        <taxon>Paracoccaceae</taxon>
        <taxon>Phaeovulum</taxon>
    </lineage>
</organism>
<feature type="domain" description="PAS" evidence="1">
    <location>
        <begin position="157"/>
        <end position="240"/>
    </location>
</feature>
<dbReference type="PRINTS" id="PR01590">
    <property type="entry name" value="HTHFIS"/>
</dbReference>
<evidence type="ECO:0000313" key="3">
    <source>
        <dbReference type="Proteomes" id="UP000186098"/>
    </source>
</evidence>
<dbReference type="Pfam" id="PF00989">
    <property type="entry name" value="PAS"/>
    <property type="match status" value="1"/>
</dbReference>
<dbReference type="NCBIfam" id="TIGR02040">
    <property type="entry name" value="PpsR-CrtJ"/>
    <property type="match status" value="1"/>
</dbReference>
<dbReference type="InterPro" id="IPR009057">
    <property type="entry name" value="Homeodomain-like_sf"/>
</dbReference>
<dbReference type="GO" id="GO:0006355">
    <property type="term" value="P:regulation of DNA-templated transcription"/>
    <property type="evidence" value="ECO:0007669"/>
    <property type="project" value="InterPro"/>
</dbReference>
<dbReference type="SMART" id="SM00091">
    <property type="entry name" value="PAS"/>
    <property type="match status" value="2"/>
</dbReference>
<accession>A0A1N7L3Q6</accession>
<dbReference type="SUPFAM" id="SSF55785">
    <property type="entry name" value="PYP-like sensor domain (PAS domain)"/>
    <property type="match status" value="2"/>
</dbReference>
<dbReference type="InterPro" id="IPR002197">
    <property type="entry name" value="HTH_Fis"/>
</dbReference>
<reference evidence="3" key="1">
    <citation type="submission" date="2017-01" db="EMBL/GenBank/DDBJ databases">
        <authorList>
            <person name="Varghese N."/>
            <person name="Submissions S."/>
        </authorList>
    </citation>
    <scope>NUCLEOTIDE SEQUENCE [LARGE SCALE GENOMIC DNA]</scope>
    <source>
        <strain evidence="3">DSM 18714</strain>
    </source>
</reference>
<dbReference type="Gene3D" id="1.20.5.430">
    <property type="match status" value="1"/>
</dbReference>
<dbReference type="SUPFAM" id="SSF46689">
    <property type="entry name" value="Homeodomain-like"/>
    <property type="match status" value="1"/>
</dbReference>
<dbReference type="Gene3D" id="3.30.450.20">
    <property type="entry name" value="PAS domain"/>
    <property type="match status" value="3"/>
</dbReference>
<dbReference type="InterPro" id="IPR013767">
    <property type="entry name" value="PAS_fold"/>
</dbReference>
<dbReference type="PROSITE" id="PS50112">
    <property type="entry name" value="PAS"/>
    <property type="match status" value="1"/>
</dbReference>
<dbReference type="InterPro" id="IPR000014">
    <property type="entry name" value="PAS"/>
</dbReference>
<dbReference type="AlphaFoldDB" id="A0A1N7L3Q6"/>
<dbReference type="InterPro" id="IPR011785">
    <property type="entry name" value="Tscrpt_reg_PpsR-CrtJ"/>
</dbReference>
<dbReference type="RefSeq" id="WP_328587653.1">
    <property type="nucleotide sequence ID" value="NZ_OBMN01000002.1"/>
</dbReference>
<dbReference type="Gene3D" id="1.10.10.60">
    <property type="entry name" value="Homeodomain-like"/>
    <property type="match status" value="1"/>
</dbReference>
<dbReference type="GO" id="GO:0043565">
    <property type="term" value="F:sequence-specific DNA binding"/>
    <property type="evidence" value="ECO:0007669"/>
    <property type="project" value="InterPro"/>
</dbReference>
<name>A0A1N7L3Q6_9RHOB</name>
<evidence type="ECO:0000259" key="1">
    <source>
        <dbReference type="PROSITE" id="PS50112"/>
    </source>
</evidence>
<gene>
    <name evidence="2" type="ORF">SAMN05421795_102522</name>
</gene>